<dbReference type="SUPFAM" id="SSF56112">
    <property type="entry name" value="Protein kinase-like (PK-like)"/>
    <property type="match status" value="1"/>
</dbReference>
<evidence type="ECO:0000313" key="17">
    <source>
        <dbReference type="Proteomes" id="UP000008983"/>
    </source>
</evidence>
<comment type="cofactor">
    <cofactor evidence="4">
        <name>Mg(2+)</name>
        <dbReference type="ChEBI" id="CHEBI:18420"/>
    </cofactor>
</comment>
<comment type="cofactor">
    <cofactor evidence="5">
        <name>thiamine diphosphate</name>
        <dbReference type="ChEBI" id="CHEBI:58937"/>
    </cofactor>
</comment>
<comment type="cofactor">
    <cofactor evidence="2">
        <name>Mn(2+)</name>
        <dbReference type="ChEBI" id="CHEBI:29035"/>
    </cofactor>
</comment>
<dbReference type="InterPro" id="IPR008271">
    <property type="entry name" value="Ser/Thr_kinase_AS"/>
</dbReference>
<evidence type="ECO:0000256" key="8">
    <source>
        <dbReference type="ARBA" id="ARBA00013152"/>
    </source>
</evidence>
<evidence type="ECO:0000256" key="5">
    <source>
        <dbReference type="ARBA" id="ARBA00001964"/>
    </source>
</evidence>
<evidence type="ECO:0000256" key="9">
    <source>
        <dbReference type="ARBA" id="ARBA00016662"/>
    </source>
</evidence>
<keyword evidence="17" id="KW-1185">Reference proteome</keyword>
<sequence length="892" mass="99009">MRNLRSDHLINLFEVYETTNSIYFVVDILNGGELLHRVRDKGNFSENDLKPLMRNLLLALQYLHSKNIMHRDLKPENLLLKSKENDHDIVVADFGLATFTNIKEILFKRCGTPGFVAPEVLAYQEGEELYDLKCDIFSAGVIFYLLLIGKQPFQGKDYKQILRANKACEIKYDSSEFNNVSVQAKDLLMKMLEPNPSKRPSATECLNHVFIQDGQVKKDTLPAINNLRNYEVDYLANVRNKGVDSQEQLGSLALHTGGIPAMNGNIQQINYNQMENTNNQSLLDLANKLRIHSIQMTNASNSGHPTSCCSMAELISVLFFDQSGMRVNIKHPKSFVNDRFVLSKGHAAPILYAAWAEAGLIKKEELLNIRKFGNDLEGHPTPVLPFVDVATGSLGQGLGCAAGMAYSSKHLDKIDNRIWVLLGDGECAEGSVWEAAHFSQLYGLDNLTAIADINRLGQSEATSIKHDVEVYRKRFEAFGWHAIVIDGHCVESIRKAFLEAKNYKGKPSVVIAKTFKGKGIINIEDKLDWHGKPLGNQAKEAIEIIQKQIQDQNIQLKCIPSQHQEIVLKQEPLKLGNLTYKKGQQIATRNAYGEALKRLGQNDSLGRIVSLDGDTKNSTFAITFKNAFPERFVECFIAEQNMVSVATGLGCRNKVPFVSAFAAFLSRAYDQIRMAGVSKANLKLCGSHSGVSIGEDGASQMALEDISAFRAIAGSCVLYPSDAVSTEKAVELAANHYGVVYIRTSRPLTEIIYDNDEIFEFGKSKIVAKSEKDKILVIGACVTLYEALKAKTELEKKGIHIRIMDIFSIKPIDQEGIIKNAKEAGNQILTVEDHYAEGGIRDAVASAVCLENIKVHSIAVNEVPRSGTPTQLLDYYKLTAQHIMQKVINIVG</sequence>
<dbReference type="PROSITE" id="PS00802">
    <property type="entry name" value="TRANSKETOLASE_2"/>
    <property type="match status" value="1"/>
</dbReference>
<dbReference type="InterPro" id="IPR020826">
    <property type="entry name" value="Transketolase_BS"/>
</dbReference>
<dbReference type="InterPro" id="IPR005474">
    <property type="entry name" value="Transketolase_N"/>
</dbReference>
<dbReference type="InterPro" id="IPR051424">
    <property type="entry name" value="Transketolase-like"/>
</dbReference>
<dbReference type="EC" id="2.2.1.1" evidence="8"/>
<evidence type="ECO:0000256" key="12">
    <source>
        <dbReference type="ARBA" id="ARBA00022837"/>
    </source>
</evidence>
<dbReference type="InParanoid" id="G0R2J9"/>
<dbReference type="CDD" id="cd02012">
    <property type="entry name" value="TPP_TK"/>
    <property type="match status" value="1"/>
</dbReference>
<accession>G0R2J9</accession>
<evidence type="ECO:0000256" key="13">
    <source>
        <dbReference type="ARBA" id="ARBA00022842"/>
    </source>
</evidence>
<keyword evidence="10 16" id="KW-0808">Transferase</keyword>
<dbReference type="Gene3D" id="3.40.50.920">
    <property type="match status" value="1"/>
</dbReference>
<dbReference type="InterPro" id="IPR005475">
    <property type="entry name" value="Transketolase-like_Pyr-bd"/>
</dbReference>
<dbReference type="Gene3D" id="1.10.510.10">
    <property type="entry name" value="Transferase(Phosphotransferase) domain 1"/>
    <property type="match status" value="1"/>
</dbReference>
<comment type="similarity">
    <text evidence="6">Belongs to the transketolase family.</text>
</comment>
<evidence type="ECO:0000259" key="15">
    <source>
        <dbReference type="PROSITE" id="PS50011"/>
    </source>
</evidence>
<proteinExistence type="inferred from homology"/>
<dbReference type="STRING" id="857967.G0R2J9"/>
<dbReference type="InterPro" id="IPR011009">
    <property type="entry name" value="Kinase-like_dom_sf"/>
</dbReference>
<dbReference type="GO" id="GO:0004672">
    <property type="term" value="F:protein kinase activity"/>
    <property type="evidence" value="ECO:0007669"/>
    <property type="project" value="InterPro"/>
</dbReference>
<dbReference type="SUPFAM" id="SSF52922">
    <property type="entry name" value="TK C-terminal domain-like"/>
    <property type="match status" value="1"/>
</dbReference>
<gene>
    <name evidence="16" type="ORF">IMG5_178910</name>
</gene>
<dbReference type="InterPro" id="IPR049557">
    <property type="entry name" value="Transketolase_CS"/>
</dbReference>
<dbReference type="Pfam" id="PF02779">
    <property type="entry name" value="Transket_pyr"/>
    <property type="match status" value="1"/>
</dbReference>
<dbReference type="Pfam" id="PF02780">
    <property type="entry name" value="Transketolase_C"/>
    <property type="match status" value="1"/>
</dbReference>
<dbReference type="SUPFAM" id="SSF52518">
    <property type="entry name" value="Thiamin diphosphate-binding fold (THDP-binding)"/>
    <property type="match status" value="2"/>
</dbReference>
<dbReference type="Pfam" id="PF00456">
    <property type="entry name" value="Transketolase_N"/>
    <property type="match status" value="1"/>
</dbReference>
<dbReference type="InterPro" id="IPR009014">
    <property type="entry name" value="Transketo_C/PFOR_II"/>
</dbReference>
<dbReference type="Pfam" id="PF00069">
    <property type="entry name" value="Pkinase"/>
    <property type="match status" value="1"/>
</dbReference>
<evidence type="ECO:0000256" key="14">
    <source>
        <dbReference type="ARBA" id="ARBA00023052"/>
    </source>
</evidence>
<evidence type="ECO:0000256" key="2">
    <source>
        <dbReference type="ARBA" id="ARBA00001936"/>
    </source>
</evidence>
<dbReference type="NCBIfam" id="NF004559">
    <property type="entry name" value="PRK05899.2-5"/>
    <property type="match status" value="1"/>
</dbReference>
<dbReference type="FunFam" id="3.40.50.970:FF:000129">
    <property type="entry name" value="Transketolase"/>
    <property type="match status" value="1"/>
</dbReference>
<dbReference type="GO" id="GO:0005737">
    <property type="term" value="C:cytoplasm"/>
    <property type="evidence" value="ECO:0007669"/>
    <property type="project" value="UniProtKB-ARBA"/>
</dbReference>
<dbReference type="GO" id="GO:0004802">
    <property type="term" value="F:transketolase activity"/>
    <property type="evidence" value="ECO:0007669"/>
    <property type="project" value="UniProtKB-EC"/>
</dbReference>
<dbReference type="GO" id="GO:0005524">
    <property type="term" value="F:ATP binding"/>
    <property type="evidence" value="ECO:0007669"/>
    <property type="project" value="InterPro"/>
</dbReference>
<comment type="cofactor">
    <cofactor evidence="1">
        <name>Ca(2+)</name>
        <dbReference type="ChEBI" id="CHEBI:29108"/>
    </cofactor>
</comment>
<keyword evidence="12" id="KW-0106">Calcium</keyword>
<evidence type="ECO:0000256" key="7">
    <source>
        <dbReference type="ARBA" id="ARBA00011738"/>
    </source>
</evidence>
<keyword evidence="11" id="KW-0479">Metal-binding</keyword>
<evidence type="ECO:0000313" key="16">
    <source>
        <dbReference type="EMBL" id="EGR28311.1"/>
    </source>
</evidence>
<dbReference type="Proteomes" id="UP000008983">
    <property type="component" value="Unassembled WGS sequence"/>
</dbReference>
<dbReference type="EMBL" id="GL984267">
    <property type="protein sequence ID" value="EGR28311.1"/>
    <property type="molecule type" value="Genomic_DNA"/>
</dbReference>
<dbReference type="GO" id="GO:0030976">
    <property type="term" value="F:thiamine pyrophosphate binding"/>
    <property type="evidence" value="ECO:0007669"/>
    <property type="project" value="TreeGrafter"/>
</dbReference>
<dbReference type="PROSITE" id="PS00108">
    <property type="entry name" value="PROTEIN_KINASE_ST"/>
    <property type="match status" value="1"/>
</dbReference>
<dbReference type="InterPro" id="IPR000719">
    <property type="entry name" value="Prot_kinase_dom"/>
</dbReference>
<dbReference type="Gene3D" id="3.40.50.970">
    <property type="match status" value="2"/>
</dbReference>
<dbReference type="eggNOG" id="KOG0032">
    <property type="taxonomic scope" value="Eukaryota"/>
</dbReference>
<dbReference type="RefSeq" id="XP_004027656.1">
    <property type="nucleotide sequence ID" value="XM_004027607.1"/>
</dbReference>
<dbReference type="InterPro" id="IPR029061">
    <property type="entry name" value="THDP-binding"/>
</dbReference>
<evidence type="ECO:0000256" key="6">
    <source>
        <dbReference type="ARBA" id="ARBA00007131"/>
    </source>
</evidence>
<dbReference type="PANTHER" id="PTHR43195">
    <property type="entry name" value="TRANSKETOLASE"/>
    <property type="match status" value="1"/>
</dbReference>
<dbReference type="CDD" id="cd07033">
    <property type="entry name" value="TPP_PYR_DXS_TK_like"/>
    <property type="match status" value="1"/>
</dbReference>
<name>G0R2J9_ICHMU</name>
<evidence type="ECO:0000256" key="4">
    <source>
        <dbReference type="ARBA" id="ARBA00001946"/>
    </source>
</evidence>
<dbReference type="InterPro" id="IPR033248">
    <property type="entry name" value="Transketolase_C"/>
</dbReference>
<dbReference type="PROSITE" id="PS50011">
    <property type="entry name" value="PROTEIN_KINASE_DOM"/>
    <property type="match status" value="1"/>
</dbReference>
<dbReference type="GO" id="GO:0046872">
    <property type="term" value="F:metal ion binding"/>
    <property type="evidence" value="ECO:0007669"/>
    <property type="project" value="UniProtKB-KW"/>
</dbReference>
<dbReference type="OMA" id="VYCLCGD"/>
<keyword evidence="13" id="KW-0460">Magnesium</keyword>
<organism evidence="16 17">
    <name type="scientific">Ichthyophthirius multifiliis</name>
    <name type="common">White spot disease agent</name>
    <name type="synonym">Ich</name>
    <dbReference type="NCBI Taxonomy" id="5932"/>
    <lineage>
        <taxon>Eukaryota</taxon>
        <taxon>Sar</taxon>
        <taxon>Alveolata</taxon>
        <taxon>Ciliophora</taxon>
        <taxon>Intramacronucleata</taxon>
        <taxon>Oligohymenophorea</taxon>
        <taxon>Hymenostomatida</taxon>
        <taxon>Ophryoglenina</taxon>
        <taxon>Ichthyophthirius</taxon>
    </lineage>
</organism>
<evidence type="ECO:0000256" key="11">
    <source>
        <dbReference type="ARBA" id="ARBA00022723"/>
    </source>
</evidence>
<dbReference type="SMART" id="SM00220">
    <property type="entry name" value="S_TKc"/>
    <property type="match status" value="1"/>
</dbReference>
<evidence type="ECO:0000256" key="10">
    <source>
        <dbReference type="ARBA" id="ARBA00022679"/>
    </source>
</evidence>
<dbReference type="OrthoDB" id="10267175at2759"/>
<dbReference type="SMART" id="SM00861">
    <property type="entry name" value="Transket_pyr"/>
    <property type="match status" value="1"/>
</dbReference>
<protein>
    <recommendedName>
        <fullName evidence="9">Transketolase</fullName>
        <ecNumber evidence="8">2.2.1.1</ecNumber>
    </recommendedName>
</protein>
<dbReference type="PANTHER" id="PTHR43195:SF1">
    <property type="entry name" value="FI06132P-RELATED"/>
    <property type="match status" value="1"/>
</dbReference>
<comment type="subunit">
    <text evidence="7">Homodimer.</text>
</comment>
<dbReference type="GeneID" id="14904387"/>
<dbReference type="eggNOG" id="KOG0523">
    <property type="taxonomic scope" value="Eukaryota"/>
</dbReference>
<evidence type="ECO:0000256" key="1">
    <source>
        <dbReference type="ARBA" id="ARBA00001913"/>
    </source>
</evidence>
<evidence type="ECO:0000256" key="3">
    <source>
        <dbReference type="ARBA" id="ARBA00001941"/>
    </source>
</evidence>
<reference evidence="16 17" key="1">
    <citation type="submission" date="2011-07" db="EMBL/GenBank/DDBJ databases">
        <authorList>
            <person name="Coyne R."/>
            <person name="Brami D."/>
            <person name="Johnson J."/>
            <person name="Hostetler J."/>
            <person name="Hannick L."/>
            <person name="Clark T."/>
            <person name="Cassidy-Hanley D."/>
            <person name="Inman J."/>
        </authorList>
    </citation>
    <scope>NUCLEOTIDE SEQUENCE [LARGE SCALE GENOMIC DNA]</scope>
    <source>
        <strain evidence="16 17">G5</strain>
    </source>
</reference>
<dbReference type="GO" id="GO:0019682">
    <property type="term" value="P:glyceraldehyde-3-phosphate metabolic process"/>
    <property type="evidence" value="ECO:0007669"/>
    <property type="project" value="UniProtKB-ARBA"/>
</dbReference>
<dbReference type="PROSITE" id="PS00801">
    <property type="entry name" value="TRANSKETOLASE_1"/>
    <property type="match status" value="1"/>
</dbReference>
<feature type="domain" description="Protein kinase" evidence="15">
    <location>
        <begin position="1"/>
        <end position="211"/>
    </location>
</feature>
<comment type="cofactor">
    <cofactor evidence="3">
        <name>Co(2+)</name>
        <dbReference type="ChEBI" id="CHEBI:48828"/>
    </cofactor>
</comment>
<dbReference type="AlphaFoldDB" id="G0R2J9"/>
<keyword evidence="14" id="KW-0786">Thiamine pyrophosphate</keyword>